<evidence type="ECO:0000313" key="1">
    <source>
        <dbReference type="EMBL" id="GAH33146.1"/>
    </source>
</evidence>
<dbReference type="EMBL" id="BARU01010451">
    <property type="protein sequence ID" value="GAH33146.1"/>
    <property type="molecule type" value="Genomic_DNA"/>
</dbReference>
<name>X1EIJ8_9ZZZZ</name>
<accession>X1EIJ8</accession>
<comment type="caution">
    <text evidence="1">The sequence shown here is derived from an EMBL/GenBank/DDBJ whole genome shotgun (WGS) entry which is preliminary data.</text>
</comment>
<gene>
    <name evidence="1" type="ORF">S03H2_19927</name>
</gene>
<reference evidence="1" key="1">
    <citation type="journal article" date="2014" name="Front. Microbiol.">
        <title>High frequency of phylogenetically diverse reductive dehalogenase-homologous genes in deep subseafloor sedimentary metagenomes.</title>
        <authorList>
            <person name="Kawai M."/>
            <person name="Futagami T."/>
            <person name="Toyoda A."/>
            <person name="Takaki Y."/>
            <person name="Nishi S."/>
            <person name="Hori S."/>
            <person name="Arai W."/>
            <person name="Tsubouchi T."/>
            <person name="Morono Y."/>
            <person name="Uchiyama I."/>
            <person name="Ito T."/>
            <person name="Fujiyama A."/>
            <person name="Inagaki F."/>
            <person name="Takami H."/>
        </authorList>
    </citation>
    <scope>NUCLEOTIDE SEQUENCE</scope>
    <source>
        <strain evidence="1">Expedition CK06-06</strain>
    </source>
</reference>
<feature type="non-terminal residue" evidence="1">
    <location>
        <position position="1"/>
    </location>
</feature>
<protein>
    <submittedName>
        <fullName evidence="1">Uncharacterized protein</fullName>
    </submittedName>
</protein>
<proteinExistence type="predicted"/>
<dbReference type="AlphaFoldDB" id="X1EIJ8"/>
<organism evidence="1">
    <name type="scientific">marine sediment metagenome</name>
    <dbReference type="NCBI Taxonomy" id="412755"/>
    <lineage>
        <taxon>unclassified sequences</taxon>
        <taxon>metagenomes</taxon>
        <taxon>ecological metagenomes</taxon>
    </lineage>
</organism>
<sequence>EYEKGIREKGPVVEKLFNMAMKLAYNYNREGYNKGKGMQIFKKPIYALFDKIIY</sequence>